<feature type="domain" description="Alpha-carbonic anhydrase" evidence="7">
    <location>
        <begin position="30"/>
        <end position="266"/>
    </location>
</feature>
<dbReference type="PANTHER" id="PTHR18952:SF253">
    <property type="entry name" value="OS08G0470200 PROTEIN"/>
    <property type="match status" value="1"/>
</dbReference>
<comment type="catalytic activity">
    <reaction evidence="6">
        <text>hydrogencarbonate + H(+) = CO2 + H2O</text>
        <dbReference type="Rhea" id="RHEA:10748"/>
        <dbReference type="ChEBI" id="CHEBI:15377"/>
        <dbReference type="ChEBI" id="CHEBI:15378"/>
        <dbReference type="ChEBI" id="CHEBI:16526"/>
        <dbReference type="ChEBI" id="CHEBI:17544"/>
        <dbReference type="EC" id="4.2.1.1"/>
    </reaction>
</comment>
<comment type="function">
    <text evidence="6">Reversible hydration of carbon dioxide.</text>
</comment>
<dbReference type="EMBL" id="JAMRDG010000001">
    <property type="protein sequence ID" value="KAJ3705945.1"/>
    <property type="molecule type" value="Genomic_DNA"/>
</dbReference>
<proteinExistence type="inferred from homology"/>
<evidence type="ECO:0000256" key="2">
    <source>
        <dbReference type="ARBA" id="ARBA00012925"/>
    </source>
</evidence>
<dbReference type="PROSITE" id="PS00162">
    <property type="entry name" value="ALPHA_CA_1"/>
    <property type="match status" value="1"/>
</dbReference>
<keyword evidence="3 6" id="KW-0479">Metal-binding</keyword>
<dbReference type="InterPro" id="IPR023561">
    <property type="entry name" value="Carbonic_anhydrase_a-class"/>
</dbReference>
<dbReference type="GO" id="GO:0006730">
    <property type="term" value="P:one-carbon metabolic process"/>
    <property type="evidence" value="ECO:0007669"/>
    <property type="project" value="TreeGrafter"/>
</dbReference>
<dbReference type="Pfam" id="PF00194">
    <property type="entry name" value="Carb_anhydrase"/>
    <property type="match status" value="1"/>
</dbReference>
<dbReference type="InterPro" id="IPR036398">
    <property type="entry name" value="CA_dom_sf"/>
</dbReference>
<dbReference type="EC" id="4.2.1.1" evidence="2 6"/>
<dbReference type="Gene3D" id="3.10.200.10">
    <property type="entry name" value="Alpha carbonic anhydrase"/>
    <property type="match status" value="1"/>
</dbReference>
<dbReference type="InterPro" id="IPR041891">
    <property type="entry name" value="Alpha_CA_prokaryot-like"/>
</dbReference>
<evidence type="ECO:0000256" key="5">
    <source>
        <dbReference type="ARBA" id="ARBA00023239"/>
    </source>
</evidence>
<dbReference type="AlphaFoldDB" id="A0AAD5ZXP3"/>
<feature type="signal peptide" evidence="6">
    <location>
        <begin position="1"/>
        <end position="23"/>
    </location>
</feature>
<dbReference type="GO" id="GO:0004089">
    <property type="term" value="F:carbonate dehydratase activity"/>
    <property type="evidence" value="ECO:0007669"/>
    <property type="project" value="UniProtKB-UniRule"/>
</dbReference>
<dbReference type="SMART" id="SM01057">
    <property type="entry name" value="Carb_anhydrase"/>
    <property type="match status" value="1"/>
</dbReference>
<evidence type="ECO:0000313" key="8">
    <source>
        <dbReference type="EMBL" id="KAJ3705945.1"/>
    </source>
</evidence>
<sequence length="271" mass="30726">MKTMIISTFFTICILLSIPLASAQEVEDEHPFNYKVGDKKGPTNWGKLNKTWAKCNSGQHQSPVDLSVKKAHVDATMGVLNNLYSPEPKGVLTTRGHDVEVKFLEDAGGVQMFSDIFFLKQMHWHMPSEHTINGKRYPLELHLIHKTPDNSKLSCTGQLYDIGKPDEFLAELEHHLTVLSKKNLKEKKINVIDMEKLNFDTDNYFRYNGSLTVPPCTEGVVWNVFKNIKTVSKHQLNLLKTAAHDLGHENARPIQPLNGRVVDVTREKKAD</sequence>
<comment type="cofactor">
    <cofactor evidence="1 6">
        <name>Zn(2+)</name>
        <dbReference type="ChEBI" id="CHEBI:29105"/>
    </cofactor>
</comment>
<accession>A0AAD5ZXP3</accession>
<dbReference type="InterPro" id="IPR018338">
    <property type="entry name" value="Carbonic_anhydrase_a-class_CS"/>
</dbReference>
<evidence type="ECO:0000259" key="7">
    <source>
        <dbReference type="PROSITE" id="PS51144"/>
    </source>
</evidence>
<name>A0AAD5ZXP3_9POAL</name>
<comment type="caution">
    <text evidence="8">The sequence shown here is derived from an EMBL/GenBank/DDBJ whole genome shotgun (WGS) entry which is preliminary data.</text>
</comment>
<gene>
    <name evidence="8" type="ORF">LUZ61_009650</name>
</gene>
<dbReference type="GO" id="GO:0008270">
    <property type="term" value="F:zinc ion binding"/>
    <property type="evidence" value="ECO:0007669"/>
    <property type="project" value="UniProtKB-UniRule"/>
</dbReference>
<evidence type="ECO:0000256" key="6">
    <source>
        <dbReference type="RuleBase" id="RU367011"/>
    </source>
</evidence>
<dbReference type="InterPro" id="IPR001148">
    <property type="entry name" value="CA_dom"/>
</dbReference>
<evidence type="ECO:0000256" key="3">
    <source>
        <dbReference type="ARBA" id="ARBA00022723"/>
    </source>
</evidence>
<evidence type="ECO:0000313" key="9">
    <source>
        <dbReference type="Proteomes" id="UP001210211"/>
    </source>
</evidence>
<evidence type="ECO:0000256" key="1">
    <source>
        <dbReference type="ARBA" id="ARBA00001947"/>
    </source>
</evidence>
<dbReference type="PANTHER" id="PTHR18952">
    <property type="entry name" value="CARBONIC ANHYDRASE"/>
    <property type="match status" value="1"/>
</dbReference>
<reference evidence="8 9" key="1">
    <citation type="journal article" date="2022" name="Cell">
        <title>Repeat-based holocentromeres influence genome architecture and karyotype evolution.</title>
        <authorList>
            <person name="Hofstatter P.G."/>
            <person name="Thangavel G."/>
            <person name="Lux T."/>
            <person name="Neumann P."/>
            <person name="Vondrak T."/>
            <person name="Novak P."/>
            <person name="Zhang M."/>
            <person name="Costa L."/>
            <person name="Castellani M."/>
            <person name="Scott A."/>
            <person name="Toegelov H."/>
            <person name="Fuchs J."/>
            <person name="Mata-Sucre Y."/>
            <person name="Dias Y."/>
            <person name="Vanzela A.L.L."/>
            <person name="Huettel B."/>
            <person name="Almeida C.C.S."/>
            <person name="Simkova H."/>
            <person name="Souza G."/>
            <person name="Pedrosa-Harand A."/>
            <person name="Macas J."/>
            <person name="Mayer K.F.X."/>
            <person name="Houben A."/>
            <person name="Marques A."/>
        </authorList>
    </citation>
    <scope>NUCLEOTIDE SEQUENCE [LARGE SCALE GENOMIC DNA]</scope>
    <source>
        <strain evidence="8">RhyTen1mFocal</strain>
    </source>
</reference>
<dbReference type="Proteomes" id="UP001210211">
    <property type="component" value="Unassembled WGS sequence"/>
</dbReference>
<dbReference type="SUPFAM" id="SSF51069">
    <property type="entry name" value="Carbonic anhydrase"/>
    <property type="match status" value="1"/>
</dbReference>
<keyword evidence="6" id="KW-0732">Signal</keyword>
<evidence type="ECO:0000256" key="4">
    <source>
        <dbReference type="ARBA" id="ARBA00022833"/>
    </source>
</evidence>
<dbReference type="CDD" id="cd03124">
    <property type="entry name" value="alpha_CA_prokaryotic_like"/>
    <property type="match status" value="1"/>
</dbReference>
<comment type="similarity">
    <text evidence="6">Belongs to the alpha-carbonic anhydrase family.</text>
</comment>
<keyword evidence="9" id="KW-1185">Reference proteome</keyword>
<feature type="chain" id="PRO_5041776651" description="Carbonic anhydrase" evidence="6">
    <location>
        <begin position="24"/>
        <end position="271"/>
    </location>
</feature>
<keyword evidence="4 6" id="KW-0862">Zinc</keyword>
<protein>
    <recommendedName>
        <fullName evidence="2 6">Carbonic anhydrase</fullName>
        <ecNumber evidence="2 6">4.2.1.1</ecNumber>
    </recommendedName>
</protein>
<dbReference type="PROSITE" id="PS51144">
    <property type="entry name" value="ALPHA_CA_2"/>
    <property type="match status" value="1"/>
</dbReference>
<organism evidence="8 9">
    <name type="scientific">Rhynchospora tenuis</name>
    <dbReference type="NCBI Taxonomy" id="198213"/>
    <lineage>
        <taxon>Eukaryota</taxon>
        <taxon>Viridiplantae</taxon>
        <taxon>Streptophyta</taxon>
        <taxon>Embryophyta</taxon>
        <taxon>Tracheophyta</taxon>
        <taxon>Spermatophyta</taxon>
        <taxon>Magnoliopsida</taxon>
        <taxon>Liliopsida</taxon>
        <taxon>Poales</taxon>
        <taxon>Cyperaceae</taxon>
        <taxon>Cyperoideae</taxon>
        <taxon>Rhynchosporeae</taxon>
        <taxon>Rhynchospora</taxon>
    </lineage>
</organism>
<keyword evidence="5 6" id="KW-0456">Lyase</keyword>